<comment type="similarity">
    <text evidence="1">Belongs to the flagella basal body rod proteins family.</text>
</comment>
<gene>
    <name evidence="3" type="ORF">GCM10011613_32530</name>
</gene>
<comment type="caution">
    <text evidence="3">The sequence shown here is derived from an EMBL/GenBank/DDBJ whole genome shotgun (WGS) entry which is preliminary data.</text>
</comment>
<keyword evidence="3" id="KW-0969">Cilium</keyword>
<evidence type="ECO:0000313" key="3">
    <source>
        <dbReference type="EMBL" id="GGY84946.1"/>
    </source>
</evidence>
<name>A0ABQ3B9B5_9GAMM</name>
<dbReference type="RefSeq" id="WP_189420499.1">
    <property type="nucleotide sequence ID" value="NZ_BMYZ01000003.1"/>
</dbReference>
<dbReference type="EMBL" id="BMYZ01000003">
    <property type="protein sequence ID" value="GGY84946.1"/>
    <property type="molecule type" value="Genomic_DNA"/>
</dbReference>
<evidence type="ECO:0000259" key="2">
    <source>
        <dbReference type="Pfam" id="PF06429"/>
    </source>
</evidence>
<keyword evidence="3" id="KW-0966">Cell projection</keyword>
<proteinExistence type="inferred from homology"/>
<reference evidence="4" key="1">
    <citation type="journal article" date="2019" name="Int. J. Syst. Evol. Microbiol.">
        <title>The Global Catalogue of Microorganisms (GCM) 10K type strain sequencing project: providing services to taxonomists for standard genome sequencing and annotation.</title>
        <authorList>
            <consortium name="The Broad Institute Genomics Platform"/>
            <consortium name="The Broad Institute Genome Sequencing Center for Infectious Disease"/>
            <person name="Wu L."/>
            <person name="Ma J."/>
        </authorList>
    </citation>
    <scope>NUCLEOTIDE SEQUENCE [LARGE SCALE GENOMIC DNA]</scope>
    <source>
        <strain evidence="4">KCTC 32239</strain>
    </source>
</reference>
<keyword evidence="3" id="KW-0282">Flagellum</keyword>
<accession>A0ABQ3B9B5</accession>
<dbReference type="Pfam" id="PF06429">
    <property type="entry name" value="Flg_bbr_C"/>
    <property type="match status" value="1"/>
</dbReference>
<evidence type="ECO:0000313" key="4">
    <source>
        <dbReference type="Proteomes" id="UP000619761"/>
    </source>
</evidence>
<dbReference type="Proteomes" id="UP000619761">
    <property type="component" value="Unassembled WGS sequence"/>
</dbReference>
<dbReference type="InterPro" id="IPR010930">
    <property type="entry name" value="Flg_bb/hook_C_dom"/>
</dbReference>
<keyword evidence="4" id="KW-1185">Reference proteome</keyword>
<protein>
    <submittedName>
        <fullName evidence="3">Flagellar basal-body rod protein FlgC</fullName>
    </submittedName>
</protein>
<evidence type="ECO:0000256" key="1">
    <source>
        <dbReference type="ARBA" id="ARBA00009677"/>
    </source>
</evidence>
<sequence>MSELSINNIAGMGMDYERTRIEMAMLRLSLVDVSFSSSAEASSFLSNAQSKFSNQLSSSELSNKNITTKSISDPTNPNADIHGNAYYLNIDPTKEMATLVAATRAYEANVKAYNINAQMVRSALELGAK</sequence>
<organism evidence="3 4">
    <name type="scientific">Cellvibrio zantedeschiae</name>
    <dbReference type="NCBI Taxonomy" id="1237077"/>
    <lineage>
        <taxon>Bacteria</taxon>
        <taxon>Pseudomonadati</taxon>
        <taxon>Pseudomonadota</taxon>
        <taxon>Gammaproteobacteria</taxon>
        <taxon>Cellvibrionales</taxon>
        <taxon>Cellvibrionaceae</taxon>
        <taxon>Cellvibrio</taxon>
    </lineage>
</organism>
<feature type="domain" description="Flagellar basal-body/hook protein C-terminal" evidence="2">
    <location>
        <begin position="89"/>
        <end position="126"/>
    </location>
</feature>